<dbReference type="Proteomes" id="UP001321473">
    <property type="component" value="Unassembled WGS sequence"/>
</dbReference>
<dbReference type="CDD" id="cd07711">
    <property type="entry name" value="MBLAC1-like_MBL-fold"/>
    <property type="match status" value="1"/>
</dbReference>
<dbReference type="EMBL" id="JARKHS020024336">
    <property type="protein sequence ID" value="KAK8768200.1"/>
    <property type="molecule type" value="Genomic_DNA"/>
</dbReference>
<dbReference type="PANTHER" id="PTHR23200">
    <property type="entry name" value="METALLO-BETA-LACTAMASE DOMAIN-CONTAINING PROTEIN 1"/>
    <property type="match status" value="1"/>
</dbReference>
<keyword evidence="9" id="KW-1185">Reference proteome</keyword>
<dbReference type="GO" id="GO:0005829">
    <property type="term" value="C:cytosol"/>
    <property type="evidence" value="ECO:0007669"/>
    <property type="project" value="UniProtKB-SubCell"/>
</dbReference>
<comment type="catalytic activity">
    <reaction evidence="5">
        <text>a ribonucleotidyl-ribonucleotide-RNA + H2O = a 3'-end ribonucleotide-RNA + a 5'-end 5'-phospho-ribonucleoside-RNA + H(+)</text>
        <dbReference type="Rhea" id="RHEA:68096"/>
        <dbReference type="Rhea" id="RHEA-COMP:15179"/>
        <dbReference type="Rhea" id="RHEA-COMP:17355"/>
        <dbReference type="Rhea" id="RHEA-COMP:17428"/>
        <dbReference type="ChEBI" id="CHEBI:15377"/>
        <dbReference type="ChEBI" id="CHEBI:15378"/>
        <dbReference type="ChEBI" id="CHEBI:74896"/>
        <dbReference type="ChEBI" id="CHEBI:138282"/>
        <dbReference type="ChEBI" id="CHEBI:173118"/>
    </reaction>
    <physiologicalReaction direction="left-to-right" evidence="5">
        <dbReference type="Rhea" id="RHEA:68097"/>
    </physiologicalReaction>
</comment>
<dbReference type="AlphaFoldDB" id="A0AAQ4E0G0"/>
<proteinExistence type="predicted"/>
<dbReference type="Gene3D" id="3.60.15.10">
    <property type="entry name" value="Ribonuclease Z/Hydroxyacylglutathione hydrolase-like"/>
    <property type="match status" value="1"/>
</dbReference>
<evidence type="ECO:0000256" key="6">
    <source>
        <dbReference type="ARBA" id="ARBA00045869"/>
    </source>
</evidence>
<organism evidence="8 9">
    <name type="scientific">Amblyomma americanum</name>
    <name type="common">Lone star tick</name>
    <dbReference type="NCBI Taxonomy" id="6943"/>
    <lineage>
        <taxon>Eukaryota</taxon>
        <taxon>Metazoa</taxon>
        <taxon>Ecdysozoa</taxon>
        <taxon>Arthropoda</taxon>
        <taxon>Chelicerata</taxon>
        <taxon>Arachnida</taxon>
        <taxon>Acari</taxon>
        <taxon>Parasitiformes</taxon>
        <taxon>Ixodida</taxon>
        <taxon>Ixodoidea</taxon>
        <taxon>Ixodidae</taxon>
        <taxon>Amblyomminae</taxon>
        <taxon>Amblyomma</taxon>
    </lineage>
</organism>
<dbReference type="SMART" id="SM00849">
    <property type="entry name" value="Lactamase_B"/>
    <property type="match status" value="1"/>
</dbReference>
<comment type="subcellular location">
    <subcellularLocation>
        <location evidence="1">Cytoplasm</location>
        <location evidence="1">Cytosol</location>
    </subcellularLocation>
</comment>
<evidence type="ECO:0000313" key="9">
    <source>
        <dbReference type="Proteomes" id="UP001321473"/>
    </source>
</evidence>
<protein>
    <recommendedName>
        <fullName evidence="3">Metallo-beta-lactamase domain-containing protein 1</fullName>
    </recommendedName>
    <alternativeName>
        <fullName evidence="4">Endoribonuclease MBLAC1</fullName>
    </alternativeName>
</protein>
<dbReference type="Pfam" id="PF00753">
    <property type="entry name" value="Lactamase_B"/>
    <property type="match status" value="1"/>
</dbReference>
<comment type="subunit">
    <text evidence="2">Homodimer.</text>
</comment>
<name>A0AAQ4E0G0_AMBAM</name>
<comment type="caution">
    <text evidence="8">The sequence shown here is derived from an EMBL/GenBank/DDBJ whole genome shotgun (WGS) entry which is preliminary data.</text>
</comment>
<reference evidence="8 9" key="1">
    <citation type="journal article" date="2023" name="Arcadia Sci">
        <title>De novo assembly of a long-read Amblyomma americanum tick genome.</title>
        <authorList>
            <person name="Chou S."/>
            <person name="Poskanzer K.E."/>
            <person name="Rollins M."/>
            <person name="Thuy-Boun P.S."/>
        </authorList>
    </citation>
    <scope>NUCLEOTIDE SEQUENCE [LARGE SCALE GENOMIC DNA]</scope>
    <source>
        <strain evidence="8">F_SG_1</strain>
        <tissue evidence="8">Salivary glands</tissue>
    </source>
</reference>
<sequence>MKFCKKINVDICFFLASFGFNHAATINAVRRVSARVPLNRVVSASQNRQGSSGFWCSFACYRSVSAVLEVTWTVHINQAPERSRDAKRLPESSSCGRSPVVDFFTSVWERQPRMDYDINVIKEGYSLLSKDGRTMVANGTSTLVRGPGFNIIVDTLSAWDRDFLVESLTKLGVSCDEINYVVCTHGHSDHIGNLNLFQRATHIIGTTVSSGDVYQLCTFENNEPYRIATDVQIIPTPGHTLTDVSVVVKTAKLGTVAITGDLFEKEEDIENPKLWKETGGSEDPQQQCKSRQMILDVADYIIPGHGPMFKVTDEMRDKHAGLFECHSAAEDGD</sequence>
<dbReference type="GO" id="GO:0031123">
    <property type="term" value="P:RNA 3'-end processing"/>
    <property type="evidence" value="ECO:0007669"/>
    <property type="project" value="UniProtKB-ARBA"/>
</dbReference>
<evidence type="ECO:0000256" key="3">
    <source>
        <dbReference type="ARBA" id="ARBA00014856"/>
    </source>
</evidence>
<comment type="function">
    <text evidence="6">Endoribonuclease that catalyzes the hydrolysis of histone-coding pre-mRNA 3'-end. Involved in histone pre-mRNA processing during the S-phase of the cell cycle, which is required for entering/progressing through S-phase. Cleaves histone pre-mRNA at a major and a minor cleavage site after the 5'-ACCCA-3' and the 5'-ACCCACA-3' sequence, respectively, and located downstream of the stem-loop. May require the presence of the HDE element located at the histone pre-RNA 3'-end to avoid non-specific cleavage.</text>
</comment>
<gene>
    <name evidence="8" type="ORF">V5799_015332</name>
</gene>
<evidence type="ECO:0000256" key="1">
    <source>
        <dbReference type="ARBA" id="ARBA00004514"/>
    </source>
</evidence>
<accession>A0AAQ4E0G0</accession>
<dbReference type="SUPFAM" id="SSF56281">
    <property type="entry name" value="Metallo-hydrolase/oxidoreductase"/>
    <property type="match status" value="1"/>
</dbReference>
<feature type="domain" description="Metallo-beta-lactamase" evidence="7">
    <location>
        <begin position="138"/>
        <end position="305"/>
    </location>
</feature>
<dbReference type="InterPro" id="IPR036866">
    <property type="entry name" value="RibonucZ/Hydroxyglut_hydro"/>
</dbReference>
<dbReference type="InterPro" id="IPR039344">
    <property type="entry name" value="MBLAC1"/>
</dbReference>
<dbReference type="InterPro" id="IPR001279">
    <property type="entry name" value="Metallo-B-lactamas"/>
</dbReference>
<evidence type="ECO:0000313" key="8">
    <source>
        <dbReference type="EMBL" id="KAK8768200.1"/>
    </source>
</evidence>
<evidence type="ECO:0000256" key="4">
    <source>
        <dbReference type="ARBA" id="ARBA00032988"/>
    </source>
</evidence>
<dbReference type="PANTHER" id="PTHR23200:SF48">
    <property type="entry name" value="METALLO-BETA-LACTAMASE DOMAIN-CONTAINING PROTEIN 1"/>
    <property type="match status" value="1"/>
</dbReference>
<evidence type="ECO:0000256" key="5">
    <source>
        <dbReference type="ARBA" id="ARBA00044690"/>
    </source>
</evidence>
<evidence type="ECO:0000256" key="2">
    <source>
        <dbReference type="ARBA" id="ARBA00011738"/>
    </source>
</evidence>
<evidence type="ECO:0000259" key="7">
    <source>
        <dbReference type="SMART" id="SM00849"/>
    </source>
</evidence>